<dbReference type="InterPro" id="IPR001128">
    <property type="entry name" value="Cyt_P450"/>
</dbReference>
<evidence type="ECO:0000256" key="5">
    <source>
        <dbReference type="RuleBase" id="RU000461"/>
    </source>
</evidence>
<dbReference type="Pfam" id="PF00067">
    <property type="entry name" value="p450"/>
    <property type="match status" value="1"/>
</dbReference>
<reference evidence="7" key="1">
    <citation type="journal article" date="2023" name="PhytoFront">
        <title>Draft Genome Resources of Seven Strains of Tilletia horrida, Causal Agent of Kernel Smut of Rice.</title>
        <authorList>
            <person name="Khanal S."/>
            <person name="Antony Babu S."/>
            <person name="Zhou X.G."/>
        </authorList>
    </citation>
    <scope>NUCLEOTIDE SEQUENCE</scope>
    <source>
        <strain evidence="7">TX3</strain>
    </source>
</reference>
<gene>
    <name evidence="7" type="ORF">OC842_000382</name>
</gene>
<evidence type="ECO:0000256" key="4">
    <source>
        <dbReference type="PIRSR" id="PIRSR602401-1"/>
    </source>
</evidence>
<accession>A0AAN6GH26</accession>
<dbReference type="InterPro" id="IPR002401">
    <property type="entry name" value="Cyt_P450_E_grp-I"/>
</dbReference>
<comment type="cofactor">
    <cofactor evidence="1 4">
        <name>heme</name>
        <dbReference type="ChEBI" id="CHEBI:30413"/>
    </cofactor>
</comment>
<evidence type="ECO:0000256" key="3">
    <source>
        <dbReference type="ARBA" id="ARBA00023004"/>
    </source>
</evidence>
<protein>
    <recommendedName>
        <fullName evidence="9">Cytochrome P450</fullName>
    </recommendedName>
</protein>
<evidence type="ECO:0000313" key="8">
    <source>
        <dbReference type="Proteomes" id="UP001176521"/>
    </source>
</evidence>
<keyword evidence="5" id="KW-0560">Oxidoreductase</keyword>
<dbReference type="InterPro" id="IPR036396">
    <property type="entry name" value="Cyt_P450_sf"/>
</dbReference>
<evidence type="ECO:0008006" key="9">
    <source>
        <dbReference type="Google" id="ProtNLM"/>
    </source>
</evidence>
<dbReference type="GO" id="GO:0005506">
    <property type="term" value="F:iron ion binding"/>
    <property type="evidence" value="ECO:0007669"/>
    <property type="project" value="InterPro"/>
</dbReference>
<keyword evidence="6" id="KW-1133">Transmembrane helix</keyword>
<dbReference type="GO" id="GO:0016705">
    <property type="term" value="F:oxidoreductase activity, acting on paired donors, with incorporation or reduction of molecular oxygen"/>
    <property type="evidence" value="ECO:0007669"/>
    <property type="project" value="InterPro"/>
</dbReference>
<dbReference type="SUPFAM" id="SSF48264">
    <property type="entry name" value="Cytochrome P450"/>
    <property type="match status" value="1"/>
</dbReference>
<dbReference type="GO" id="GO:0004497">
    <property type="term" value="F:monooxygenase activity"/>
    <property type="evidence" value="ECO:0007669"/>
    <property type="project" value="UniProtKB-KW"/>
</dbReference>
<comment type="similarity">
    <text evidence="5">Belongs to the cytochrome P450 family.</text>
</comment>
<proteinExistence type="inferred from homology"/>
<sequence length="561" mass="62613">MSSILPASSTSLLLLGPLVGLVALALMAGTGYLLLFTPAGDGILLRRKPNPRERDFNPLGGDAMKTNKLLDAIPAWERAGLKTLNSEHPLTEHFALWKLHAELRSPIVRTGPNQVHVADVASHRVIFNHGQESYCKGKMYELFDDAGMSNVFSFRFKDEHAPRRKLLSHAFAPNSVRTMRPFISQKLDALLQLIHGATKEGTNKPIDMMTAYQCMSGDITIKFAFAHDAQMVESGKLDQLLLDIRKRTKAAAPSRRVHRAFELLPALSAALPYLPEHIKSDVTAMRRLDQSLKTIVGRFMANGGDEGEVFQKIVSAIDDTTGRALPAEVLMVESRGIVIAGVETTAAFLTFLTWELSRRPELYDTLLEELKTLMPHRATGADAMATFLPDPAEIAKLPFLSMLMMEVFRVYPAGARPFPRVVPKGGATFHGHFLPAGTEITCATWLQHRWDADLWGAEPLRFRPERWVEAQREADPTRFEGMKRALVPFSTGPRTCIGRHLAMEVLHLAIAAVFRNYRPSTSTDPDAPGMLSTEEDMTFIGYLVAFPKSHQLRMRWERVQE</sequence>
<dbReference type="InterPro" id="IPR050121">
    <property type="entry name" value="Cytochrome_P450_monoxygenase"/>
</dbReference>
<dbReference type="PANTHER" id="PTHR24305">
    <property type="entry name" value="CYTOCHROME P450"/>
    <property type="match status" value="1"/>
</dbReference>
<dbReference type="AlphaFoldDB" id="A0AAN6GH26"/>
<dbReference type="Gene3D" id="1.10.630.10">
    <property type="entry name" value="Cytochrome P450"/>
    <property type="match status" value="1"/>
</dbReference>
<dbReference type="Proteomes" id="UP001176521">
    <property type="component" value="Unassembled WGS sequence"/>
</dbReference>
<keyword evidence="6" id="KW-0812">Transmembrane</keyword>
<keyword evidence="2 4" id="KW-0479">Metal-binding</keyword>
<dbReference type="EMBL" id="JAPDMQ010000010">
    <property type="protein sequence ID" value="KAK0540610.1"/>
    <property type="molecule type" value="Genomic_DNA"/>
</dbReference>
<dbReference type="PRINTS" id="PR00463">
    <property type="entry name" value="EP450I"/>
</dbReference>
<evidence type="ECO:0000313" key="7">
    <source>
        <dbReference type="EMBL" id="KAK0540610.1"/>
    </source>
</evidence>
<keyword evidence="6" id="KW-0472">Membrane</keyword>
<feature type="transmembrane region" description="Helical" evidence="6">
    <location>
        <begin position="12"/>
        <end position="35"/>
    </location>
</feature>
<dbReference type="GO" id="GO:0020037">
    <property type="term" value="F:heme binding"/>
    <property type="evidence" value="ECO:0007669"/>
    <property type="project" value="InterPro"/>
</dbReference>
<comment type="caution">
    <text evidence="7">The sequence shown here is derived from an EMBL/GenBank/DDBJ whole genome shotgun (WGS) entry which is preliminary data.</text>
</comment>
<dbReference type="PROSITE" id="PS00086">
    <property type="entry name" value="CYTOCHROME_P450"/>
    <property type="match status" value="1"/>
</dbReference>
<dbReference type="PRINTS" id="PR00385">
    <property type="entry name" value="P450"/>
</dbReference>
<evidence type="ECO:0000256" key="2">
    <source>
        <dbReference type="ARBA" id="ARBA00022723"/>
    </source>
</evidence>
<keyword evidence="3 4" id="KW-0408">Iron</keyword>
<feature type="binding site" description="axial binding residue" evidence="4">
    <location>
        <position position="496"/>
    </location>
    <ligand>
        <name>heme</name>
        <dbReference type="ChEBI" id="CHEBI:30413"/>
    </ligand>
    <ligandPart>
        <name>Fe</name>
        <dbReference type="ChEBI" id="CHEBI:18248"/>
    </ligandPart>
</feature>
<organism evidence="7 8">
    <name type="scientific">Tilletia horrida</name>
    <dbReference type="NCBI Taxonomy" id="155126"/>
    <lineage>
        <taxon>Eukaryota</taxon>
        <taxon>Fungi</taxon>
        <taxon>Dikarya</taxon>
        <taxon>Basidiomycota</taxon>
        <taxon>Ustilaginomycotina</taxon>
        <taxon>Exobasidiomycetes</taxon>
        <taxon>Tilletiales</taxon>
        <taxon>Tilletiaceae</taxon>
        <taxon>Tilletia</taxon>
    </lineage>
</organism>
<dbReference type="InterPro" id="IPR017972">
    <property type="entry name" value="Cyt_P450_CS"/>
</dbReference>
<keyword evidence="5" id="KW-0503">Monooxygenase</keyword>
<keyword evidence="8" id="KW-1185">Reference proteome</keyword>
<keyword evidence="4 5" id="KW-0349">Heme</keyword>
<dbReference type="PANTHER" id="PTHR24305:SF164">
    <property type="entry name" value="P450, PUTATIVE (EUROFUNG)-RELATED"/>
    <property type="match status" value="1"/>
</dbReference>
<evidence type="ECO:0000256" key="1">
    <source>
        <dbReference type="ARBA" id="ARBA00001971"/>
    </source>
</evidence>
<evidence type="ECO:0000256" key="6">
    <source>
        <dbReference type="SAM" id="Phobius"/>
    </source>
</evidence>
<name>A0AAN6GH26_9BASI</name>